<dbReference type="PANTHER" id="PTHR10579:SF57">
    <property type="entry name" value="OS11G0687100 PROTEIN"/>
    <property type="match status" value="1"/>
</dbReference>
<dbReference type="PROSITE" id="PS50234">
    <property type="entry name" value="VWFA"/>
    <property type="match status" value="1"/>
</dbReference>
<keyword evidence="1" id="KW-0812">Transmembrane</keyword>
<sequence>MANECDQNEYALRHYDLLQSALAQHLPVNFSALFAKPIKSSDGAIEWYSDLQGQPLLFSQLSVSEREKIHAKITRQLAVIARLREQLSEKGGVNTELLTLLEKISHFPAEEHIWSIDNQPIILWGQATSPAPKNIVTGNTNLPNSSLPVQKRKFRWMWWLLLLLFVLLLLWLLRGCLPTKVSLVKQANLPVKIQPIPQPVVETVAESIAEPVVLEPTEESAVIAPEVKPEKIKPKVESAITVKSAPADVRKLCPAQRNQNQAPEVVLVFDASESMFLGIDVTPQELQLWLQRLSFQNVEREPRRITVAKQSAKRVIDKLPSDMAISLVAASDCKRVSTSSSFTSGQRLALKRTIDRIVPDGKTPLALALEKAGALVDGVNRDAIILLISDGDETCGGDPCAVANALKSRKPRLQVNVVDIMNTGAGNCIAEQTGGKVFTANNASQFNQVINQAIQEYIPENCDR</sequence>
<dbReference type="Proteomes" id="UP000696184">
    <property type="component" value="Unassembled WGS sequence"/>
</dbReference>
<evidence type="ECO:0000313" key="3">
    <source>
        <dbReference type="EMBL" id="MBI6549577.1"/>
    </source>
</evidence>
<name>A0ABS0U7H1_9GAMM</name>
<dbReference type="Pfam" id="PF13519">
    <property type="entry name" value="VWA_2"/>
    <property type="match status" value="1"/>
</dbReference>
<dbReference type="SUPFAM" id="SSF53300">
    <property type="entry name" value="vWA-like"/>
    <property type="match status" value="1"/>
</dbReference>
<reference evidence="3 4" key="1">
    <citation type="submission" date="2020-08" db="EMBL/GenBank/DDBJ databases">
        <title>Description of Xenorhabdus lircayensis sp. nov., the symbiotic bacterium associated with the entomopathogenic nematode Steirnernema unicornum.</title>
        <authorList>
            <person name="Castaneda-Alvarez C."/>
            <person name="Prodan S."/>
            <person name="Zamorano A."/>
            <person name="San-Blas E."/>
            <person name="Aballay E."/>
        </authorList>
    </citation>
    <scope>NUCLEOTIDE SEQUENCE [LARGE SCALE GENOMIC DNA]</scope>
    <source>
        <strain evidence="3 4">VLS</strain>
    </source>
</reference>
<dbReference type="InterPro" id="IPR051266">
    <property type="entry name" value="CLCR"/>
</dbReference>
<dbReference type="InterPro" id="IPR036465">
    <property type="entry name" value="vWFA_dom_sf"/>
</dbReference>
<keyword evidence="1" id="KW-0472">Membrane</keyword>
<dbReference type="PANTHER" id="PTHR10579">
    <property type="entry name" value="CALCIUM-ACTIVATED CHLORIDE CHANNEL REGULATOR"/>
    <property type="match status" value="1"/>
</dbReference>
<evidence type="ECO:0000259" key="2">
    <source>
        <dbReference type="PROSITE" id="PS50234"/>
    </source>
</evidence>
<proteinExistence type="predicted"/>
<evidence type="ECO:0000313" key="4">
    <source>
        <dbReference type="Proteomes" id="UP000696184"/>
    </source>
</evidence>
<feature type="domain" description="VWFA" evidence="2">
    <location>
        <begin position="264"/>
        <end position="458"/>
    </location>
</feature>
<dbReference type="EMBL" id="JACOII010000044">
    <property type="protein sequence ID" value="MBI6549577.1"/>
    <property type="molecule type" value="Genomic_DNA"/>
</dbReference>
<dbReference type="SMART" id="SM00327">
    <property type="entry name" value="VWA"/>
    <property type="match status" value="1"/>
</dbReference>
<keyword evidence="1" id="KW-1133">Transmembrane helix</keyword>
<organism evidence="3 4">
    <name type="scientific">Xenorhabdus lircayensis</name>
    <dbReference type="NCBI Taxonomy" id="2763499"/>
    <lineage>
        <taxon>Bacteria</taxon>
        <taxon>Pseudomonadati</taxon>
        <taxon>Pseudomonadota</taxon>
        <taxon>Gammaproteobacteria</taxon>
        <taxon>Enterobacterales</taxon>
        <taxon>Morganellaceae</taxon>
        <taxon>Xenorhabdus</taxon>
    </lineage>
</organism>
<protein>
    <submittedName>
        <fullName evidence="3">VWA domain-containing protein</fullName>
    </submittedName>
</protein>
<dbReference type="InterPro" id="IPR002035">
    <property type="entry name" value="VWF_A"/>
</dbReference>
<dbReference type="Gene3D" id="3.40.50.410">
    <property type="entry name" value="von Willebrand factor, type A domain"/>
    <property type="match status" value="1"/>
</dbReference>
<accession>A0ABS0U7H1</accession>
<feature type="transmembrane region" description="Helical" evidence="1">
    <location>
        <begin position="156"/>
        <end position="173"/>
    </location>
</feature>
<gene>
    <name evidence="3" type="ORF">H8A87_12835</name>
</gene>
<comment type="caution">
    <text evidence="3">The sequence shown here is derived from an EMBL/GenBank/DDBJ whole genome shotgun (WGS) entry which is preliminary data.</text>
</comment>
<keyword evidence="4" id="KW-1185">Reference proteome</keyword>
<evidence type="ECO:0000256" key="1">
    <source>
        <dbReference type="SAM" id="Phobius"/>
    </source>
</evidence>